<reference evidence="12" key="1">
    <citation type="submission" date="2017-06" db="EMBL/GenBank/DDBJ databases">
        <authorList>
            <person name="Varghese N."/>
            <person name="Submissions S."/>
        </authorList>
    </citation>
    <scope>NUCLEOTIDE SEQUENCE [LARGE SCALE GENOMIC DNA]</scope>
    <source>
        <strain evidence="12">JCM 23211</strain>
    </source>
</reference>
<evidence type="ECO:0000256" key="3">
    <source>
        <dbReference type="ARBA" id="ARBA00022475"/>
    </source>
</evidence>
<keyword evidence="8 10" id="KW-0472">Membrane</keyword>
<sequence>MPLMRMMQKVPAGMLLVPLLIGAVINTLAPDLKNAAGSFTGAFLTGLPAVLAAFYFLVGSSVEFRATPYILKKGGVLVFAKIFFATAIGAIAGVFLGTDPVQSGFFAGLSVLALVVALNDTNSAMFISLMNQYGRKRDGGLYVMMTFESGPFITMVTLGVAGLAGFPWPAVLGAVLPLLLGMLLGNLDRNLKDLFSKAIPALIPVLGLGVGFTIDLSKVLTAGLLGILLGLFVVLVGGAFLLGVDKITKGNGIAGLAGASTAGNAIAVPTVIAQANPAYELAAQQATILVACCVVVTSILCPVITAMWAKRVVANDPTLAWVDGAVEEVEPDEEIDLVEPSVRDDVSETLKPLTPLDGDQMPLSDKGSR</sequence>
<dbReference type="AlphaFoldDB" id="A0A239NFS8"/>
<keyword evidence="5 10" id="KW-0812">Transmembrane</keyword>
<dbReference type="Pfam" id="PF03812">
    <property type="entry name" value="KdgT"/>
    <property type="match status" value="1"/>
</dbReference>
<feature type="transmembrane region" description="Helical" evidence="10">
    <location>
        <begin position="220"/>
        <end position="242"/>
    </location>
</feature>
<evidence type="ECO:0000256" key="1">
    <source>
        <dbReference type="ARBA" id="ARBA00006430"/>
    </source>
</evidence>
<protein>
    <submittedName>
        <fullName evidence="11">2-keto-3-deoxygluconate permease</fullName>
    </submittedName>
</protein>
<keyword evidence="6" id="KW-0769">Symport</keyword>
<feature type="transmembrane region" description="Helical" evidence="10">
    <location>
        <begin position="194"/>
        <end position="214"/>
    </location>
</feature>
<feature type="region of interest" description="Disordered" evidence="9">
    <location>
        <begin position="338"/>
        <end position="369"/>
    </location>
</feature>
<feature type="transmembrane region" description="Helical" evidence="10">
    <location>
        <begin position="36"/>
        <end position="58"/>
    </location>
</feature>
<dbReference type="OrthoDB" id="3185611at2"/>
<dbReference type="GO" id="GO:0016020">
    <property type="term" value="C:membrane"/>
    <property type="evidence" value="ECO:0007669"/>
    <property type="project" value="InterPro"/>
</dbReference>
<feature type="transmembrane region" description="Helical" evidence="10">
    <location>
        <begin position="287"/>
        <end position="309"/>
    </location>
</feature>
<keyword evidence="7 10" id="KW-1133">Transmembrane helix</keyword>
<gene>
    <name evidence="11" type="ORF">SAMN05421642_13812</name>
</gene>
<keyword evidence="3" id="KW-1003">Cell membrane</keyword>
<evidence type="ECO:0000256" key="10">
    <source>
        <dbReference type="SAM" id="Phobius"/>
    </source>
</evidence>
<keyword evidence="4" id="KW-0762">Sugar transport</keyword>
<evidence type="ECO:0000313" key="11">
    <source>
        <dbReference type="EMBL" id="SNT53343.1"/>
    </source>
</evidence>
<dbReference type="Proteomes" id="UP000198327">
    <property type="component" value="Unassembled WGS sequence"/>
</dbReference>
<accession>A0A239NFS8</accession>
<feature type="transmembrane region" description="Helical" evidence="10">
    <location>
        <begin position="141"/>
        <end position="164"/>
    </location>
</feature>
<evidence type="ECO:0000256" key="2">
    <source>
        <dbReference type="ARBA" id="ARBA00022448"/>
    </source>
</evidence>
<feature type="transmembrane region" description="Helical" evidence="10">
    <location>
        <begin position="254"/>
        <end position="275"/>
    </location>
</feature>
<evidence type="ECO:0000256" key="8">
    <source>
        <dbReference type="ARBA" id="ARBA00023136"/>
    </source>
</evidence>
<dbReference type="EMBL" id="FZOW01000038">
    <property type="protein sequence ID" value="SNT53343.1"/>
    <property type="molecule type" value="Genomic_DNA"/>
</dbReference>
<evidence type="ECO:0000313" key="12">
    <source>
        <dbReference type="Proteomes" id="UP000198327"/>
    </source>
</evidence>
<evidence type="ECO:0000256" key="9">
    <source>
        <dbReference type="SAM" id="MobiDB-lite"/>
    </source>
</evidence>
<evidence type="ECO:0000256" key="4">
    <source>
        <dbReference type="ARBA" id="ARBA00022597"/>
    </source>
</evidence>
<organism evidence="11 12">
    <name type="scientific">Rhodococcoides kyotonense</name>
    <dbReference type="NCBI Taxonomy" id="398843"/>
    <lineage>
        <taxon>Bacteria</taxon>
        <taxon>Bacillati</taxon>
        <taxon>Actinomycetota</taxon>
        <taxon>Actinomycetes</taxon>
        <taxon>Mycobacteriales</taxon>
        <taxon>Nocardiaceae</taxon>
        <taxon>Rhodococcoides</taxon>
    </lineage>
</organism>
<dbReference type="RefSeq" id="WP_089252987.1">
    <property type="nucleotide sequence ID" value="NZ_FZOW01000038.1"/>
</dbReference>
<evidence type="ECO:0000256" key="6">
    <source>
        <dbReference type="ARBA" id="ARBA00022847"/>
    </source>
</evidence>
<feature type="transmembrane region" description="Helical" evidence="10">
    <location>
        <begin position="170"/>
        <end position="187"/>
    </location>
</feature>
<dbReference type="InterPro" id="IPR004684">
    <property type="entry name" value="2keto-3dGluconate_permease"/>
</dbReference>
<keyword evidence="2" id="KW-0813">Transport</keyword>
<dbReference type="GO" id="GO:0015649">
    <property type="term" value="F:2-keto-3-deoxygluconate:proton symporter activity"/>
    <property type="evidence" value="ECO:0007669"/>
    <property type="project" value="InterPro"/>
</dbReference>
<evidence type="ECO:0000256" key="7">
    <source>
        <dbReference type="ARBA" id="ARBA00022989"/>
    </source>
</evidence>
<feature type="transmembrane region" description="Helical" evidence="10">
    <location>
        <begin position="104"/>
        <end position="129"/>
    </location>
</feature>
<name>A0A239NFS8_9NOCA</name>
<feature type="transmembrane region" description="Helical" evidence="10">
    <location>
        <begin position="78"/>
        <end position="98"/>
    </location>
</feature>
<proteinExistence type="inferred from homology"/>
<keyword evidence="12" id="KW-1185">Reference proteome</keyword>
<evidence type="ECO:0000256" key="5">
    <source>
        <dbReference type="ARBA" id="ARBA00022692"/>
    </source>
</evidence>
<comment type="similarity">
    <text evidence="1">Belongs to the KdgT transporter family.</text>
</comment>